<dbReference type="EMBL" id="HBUE01274077">
    <property type="protein sequence ID" value="CAG6565362.1"/>
    <property type="molecule type" value="Transcribed_RNA"/>
</dbReference>
<evidence type="ECO:0000313" key="1">
    <source>
        <dbReference type="EMBL" id="CAG6565362.1"/>
    </source>
</evidence>
<organism evidence="1">
    <name type="scientific">Culex pipiens</name>
    <name type="common">House mosquito</name>
    <dbReference type="NCBI Taxonomy" id="7175"/>
    <lineage>
        <taxon>Eukaryota</taxon>
        <taxon>Metazoa</taxon>
        <taxon>Ecdysozoa</taxon>
        <taxon>Arthropoda</taxon>
        <taxon>Hexapoda</taxon>
        <taxon>Insecta</taxon>
        <taxon>Pterygota</taxon>
        <taxon>Neoptera</taxon>
        <taxon>Endopterygota</taxon>
        <taxon>Diptera</taxon>
        <taxon>Nematocera</taxon>
        <taxon>Culicoidea</taxon>
        <taxon>Culicidae</taxon>
        <taxon>Culicinae</taxon>
        <taxon>Culicini</taxon>
        <taxon>Culex</taxon>
        <taxon>Culex</taxon>
    </lineage>
</organism>
<dbReference type="AlphaFoldDB" id="A0A8D8J8Z4"/>
<proteinExistence type="predicted"/>
<dbReference type="EMBL" id="HBUE01168709">
    <property type="protein sequence ID" value="CAG6513881.1"/>
    <property type="molecule type" value="Transcribed_RNA"/>
</dbReference>
<accession>A0A8D8J8Z4</accession>
<protein>
    <submittedName>
        <fullName evidence="1">(northern house mosquito) hypothetical protein</fullName>
    </submittedName>
</protein>
<sequence length="100" mass="11372">MIIIASLFFFFSENPLNPDFASSIPYGPYTPAQSPDSCSKVCLRHKTLLYSIVRLFQSLFSKNLVIFFQSRIKLTTLSLCSRSKQRISSLRRVSLYAAVV</sequence>
<reference evidence="1" key="1">
    <citation type="submission" date="2021-05" db="EMBL/GenBank/DDBJ databases">
        <authorList>
            <person name="Alioto T."/>
            <person name="Alioto T."/>
            <person name="Gomez Garrido J."/>
        </authorList>
    </citation>
    <scope>NUCLEOTIDE SEQUENCE</scope>
</reference>
<name>A0A8D8J8Z4_CULPI</name>